<proteinExistence type="predicted"/>
<dbReference type="Proteomes" id="UP000000657">
    <property type="component" value="Chromosome"/>
</dbReference>
<gene>
    <name evidence="2" type="ordered locus">FRAAL0076</name>
</gene>
<feature type="region of interest" description="Disordered" evidence="1">
    <location>
        <begin position="1"/>
        <end position="31"/>
    </location>
</feature>
<reference evidence="2 3" key="1">
    <citation type="journal article" date="2007" name="Genome Res.">
        <title>Genome characteristics of facultatively symbiotic Frankia sp. strains reflect host range and host plant biogeography.</title>
        <authorList>
            <person name="Normand P."/>
            <person name="Lapierre P."/>
            <person name="Tisa L.S."/>
            <person name="Gogarten J.P."/>
            <person name="Alloisio N."/>
            <person name="Bagnarol E."/>
            <person name="Bassi C.A."/>
            <person name="Berry A.M."/>
            <person name="Bickhart D.M."/>
            <person name="Choisne N."/>
            <person name="Couloux A."/>
            <person name="Cournoyer B."/>
            <person name="Cruveiller S."/>
            <person name="Daubin V."/>
            <person name="Demange N."/>
            <person name="Francino M.P."/>
            <person name="Goltsman E."/>
            <person name="Huang Y."/>
            <person name="Kopp O.R."/>
            <person name="Labarre L."/>
            <person name="Lapidus A."/>
            <person name="Lavire C."/>
            <person name="Marechal J."/>
            <person name="Martinez M."/>
            <person name="Mastronunzio J.E."/>
            <person name="Mullin B.C."/>
            <person name="Niemann J."/>
            <person name="Pujic P."/>
            <person name="Rawnsley T."/>
            <person name="Rouy Z."/>
            <person name="Schenowitz C."/>
            <person name="Sellstedt A."/>
            <person name="Tavares F."/>
            <person name="Tomkins J.P."/>
            <person name="Vallenet D."/>
            <person name="Valverde C."/>
            <person name="Wall L.G."/>
            <person name="Wang Y."/>
            <person name="Medigue C."/>
            <person name="Benson D.R."/>
        </authorList>
    </citation>
    <scope>NUCLEOTIDE SEQUENCE [LARGE SCALE GENOMIC DNA]</scope>
    <source>
        <strain evidence="3">DSM 45986 / CECT 9034 / ACN14a</strain>
    </source>
</reference>
<protein>
    <submittedName>
        <fullName evidence="2">Uncharacterized protein</fullName>
    </submittedName>
</protein>
<organism evidence="2 3">
    <name type="scientific">Frankia alni (strain DSM 45986 / CECT 9034 / ACN14a)</name>
    <dbReference type="NCBI Taxonomy" id="326424"/>
    <lineage>
        <taxon>Bacteria</taxon>
        <taxon>Bacillati</taxon>
        <taxon>Actinomycetota</taxon>
        <taxon>Actinomycetes</taxon>
        <taxon>Frankiales</taxon>
        <taxon>Frankiaceae</taxon>
        <taxon>Frankia</taxon>
    </lineage>
</organism>
<dbReference type="KEGG" id="fal:FRAAL0076"/>
<name>Q0RUI1_FRAAA</name>
<evidence type="ECO:0000313" key="2">
    <source>
        <dbReference type="EMBL" id="CAJ58758.1"/>
    </source>
</evidence>
<dbReference type="EMBL" id="CT573213">
    <property type="protein sequence ID" value="CAJ58758.1"/>
    <property type="molecule type" value="Genomic_DNA"/>
</dbReference>
<dbReference type="AlphaFoldDB" id="Q0RUI1"/>
<keyword evidence="3" id="KW-1185">Reference proteome</keyword>
<evidence type="ECO:0000313" key="3">
    <source>
        <dbReference type="Proteomes" id="UP000000657"/>
    </source>
</evidence>
<sequence length="234" mass="23352">MRCVGVSGPDGRRRIGMARQGGRPGWLREPDPLQNPVGSRLAILGVIALIIGGTVAIASGDEQPASGLPAGGPHASTTAAVPSAPVLSAPVPSASVSAVPVSTENDAAELASWYHGSEGLRIRVATDVATVRSQLAAQNGAALKPACATLGTDIAAAITAPVPPTTAARARYDAGGRGYTAAAASCAQLFDGTRIEVGILQQRIVTSLADGDREWAALAAIIGQPMATAAPAAP</sequence>
<accession>Q0RUI1</accession>
<evidence type="ECO:0000256" key="1">
    <source>
        <dbReference type="SAM" id="MobiDB-lite"/>
    </source>
</evidence>
<dbReference type="HOGENOM" id="CLU_1188551_0_0_11"/>